<dbReference type="EMBL" id="LAZR01008118">
    <property type="protein sequence ID" value="KKM80852.1"/>
    <property type="molecule type" value="Genomic_DNA"/>
</dbReference>
<dbReference type="SUPFAM" id="SSF56672">
    <property type="entry name" value="DNA/RNA polymerases"/>
    <property type="match status" value="1"/>
</dbReference>
<dbReference type="InterPro" id="IPR001098">
    <property type="entry name" value="DNA-dir_DNA_pol_A_palm_dom"/>
</dbReference>
<dbReference type="InterPro" id="IPR012337">
    <property type="entry name" value="RNaseH-like_sf"/>
</dbReference>
<gene>
    <name evidence="2" type="ORF">LCGC14_1335710</name>
</gene>
<name>A0A0F9NHQ1_9ZZZZ</name>
<sequence>MSNIGDMLVQASYPRNTLVIDFESFFSTEYTLSKMSSVEYVADPRFEFTGLGCKLGNEKSAFTPGPKVEWMIRYLKKRFGDSLERVTVVVKNSKFDILILAEKFGIYPEYVIDIEDLSRYYDSRMRQGLKDLTKLFRLEDKGDTSQFKDQHWEGMDHDAMKIYCLNDVDREYELLEILLPMIDNLEVELQLMQHTLNLYLKPPFKLDVGLAKDISAGMQKELHKDLLEVRWVLKYVNKKKKMISDILRACSILPVILDDALPKGEGVPMKQGKKKMIPALAQEDVPFQLLLVHPVKRVRDLMKAKAAVTSWPLHRAKVESIVNQAACSENMMRVPIKYYGAHTGRWSGTAGVNLLNLGGKGRGKPIHPLIGKVRNALLAPDGYTLVITDSCQIEARELGWVAGQNDLTKGFADGQDIYSTFATTLFGEVVRKPKDGDTPDEARVLTVRRGFGKDAVLGAGYNMGATTFLLRCKQNASLRPLFDSGEYDTEFIKKLIRTYRRTYAEIPKFWGVIEKSFRWVTKYHNEVMEYHIPGNDTKHYFEPTLRFWRDGSDTIIQLPSGRRLFYRHAVVTRKKELKYIWGPLYGGMLTENVIQAMCRDLLAGWLLECERVGIPIILHTYDELVGCVPIDRAEETLEQMIGIMNTGPDWAAGLPLDTEGGISPCFKK</sequence>
<proteinExistence type="predicted"/>
<evidence type="ECO:0000313" key="2">
    <source>
        <dbReference type="EMBL" id="KKM80852.1"/>
    </source>
</evidence>
<dbReference type="InterPro" id="IPR002562">
    <property type="entry name" value="3'-5'_exonuclease_dom"/>
</dbReference>
<dbReference type="Gene3D" id="3.30.420.10">
    <property type="entry name" value="Ribonuclease H-like superfamily/Ribonuclease H"/>
    <property type="match status" value="1"/>
</dbReference>
<dbReference type="AlphaFoldDB" id="A0A0F9NHQ1"/>
<dbReference type="GO" id="GO:0006260">
    <property type="term" value="P:DNA replication"/>
    <property type="evidence" value="ECO:0007669"/>
    <property type="project" value="InterPro"/>
</dbReference>
<dbReference type="GO" id="GO:0003887">
    <property type="term" value="F:DNA-directed DNA polymerase activity"/>
    <property type="evidence" value="ECO:0007669"/>
    <property type="project" value="InterPro"/>
</dbReference>
<accession>A0A0F9NHQ1</accession>
<feature type="domain" description="DNA-directed DNA polymerase family A palm" evidence="1">
    <location>
        <begin position="372"/>
        <end position="632"/>
    </location>
</feature>
<dbReference type="GO" id="GO:0008408">
    <property type="term" value="F:3'-5' exonuclease activity"/>
    <property type="evidence" value="ECO:0007669"/>
    <property type="project" value="InterPro"/>
</dbReference>
<dbReference type="GO" id="GO:0003677">
    <property type="term" value="F:DNA binding"/>
    <property type="evidence" value="ECO:0007669"/>
    <property type="project" value="InterPro"/>
</dbReference>
<dbReference type="Gene3D" id="1.10.150.20">
    <property type="entry name" value="5' to 3' exonuclease, C-terminal subdomain"/>
    <property type="match status" value="1"/>
</dbReference>
<reference evidence="2" key="1">
    <citation type="journal article" date="2015" name="Nature">
        <title>Complex archaea that bridge the gap between prokaryotes and eukaryotes.</title>
        <authorList>
            <person name="Spang A."/>
            <person name="Saw J.H."/>
            <person name="Jorgensen S.L."/>
            <person name="Zaremba-Niedzwiedzka K."/>
            <person name="Martijn J."/>
            <person name="Lind A.E."/>
            <person name="van Eijk R."/>
            <person name="Schleper C."/>
            <person name="Guy L."/>
            <person name="Ettema T.J."/>
        </authorList>
    </citation>
    <scope>NUCLEOTIDE SEQUENCE</scope>
</reference>
<dbReference type="Pfam" id="PF01612">
    <property type="entry name" value="DNA_pol_A_exo1"/>
    <property type="match status" value="1"/>
</dbReference>
<evidence type="ECO:0000259" key="1">
    <source>
        <dbReference type="SMART" id="SM00482"/>
    </source>
</evidence>
<protein>
    <recommendedName>
        <fullName evidence="1">DNA-directed DNA polymerase family A palm domain-containing protein</fullName>
    </recommendedName>
</protein>
<dbReference type="InterPro" id="IPR043502">
    <property type="entry name" value="DNA/RNA_pol_sf"/>
</dbReference>
<organism evidence="2">
    <name type="scientific">marine sediment metagenome</name>
    <dbReference type="NCBI Taxonomy" id="412755"/>
    <lineage>
        <taxon>unclassified sequences</taxon>
        <taxon>metagenomes</taxon>
        <taxon>ecological metagenomes</taxon>
    </lineage>
</organism>
<comment type="caution">
    <text evidence="2">The sequence shown here is derived from an EMBL/GenBank/DDBJ whole genome shotgun (WGS) entry which is preliminary data.</text>
</comment>
<dbReference type="SUPFAM" id="SSF53098">
    <property type="entry name" value="Ribonuclease H-like"/>
    <property type="match status" value="1"/>
</dbReference>
<dbReference type="SMART" id="SM00482">
    <property type="entry name" value="POLAc"/>
    <property type="match status" value="1"/>
</dbReference>
<dbReference type="InterPro" id="IPR036397">
    <property type="entry name" value="RNaseH_sf"/>
</dbReference>
<dbReference type="Gene3D" id="3.30.70.370">
    <property type="match status" value="1"/>
</dbReference>